<reference evidence="1 2" key="1">
    <citation type="journal article" date="2024" name="G3 (Bethesda)">
        <title>Genome assembly of Hibiscus sabdariffa L. provides insights into metabolisms of medicinal natural products.</title>
        <authorList>
            <person name="Kim T."/>
        </authorList>
    </citation>
    <scope>NUCLEOTIDE SEQUENCE [LARGE SCALE GENOMIC DNA]</scope>
    <source>
        <strain evidence="1">TK-2024</strain>
        <tissue evidence="1">Old leaves</tissue>
    </source>
</reference>
<evidence type="ECO:0000313" key="2">
    <source>
        <dbReference type="Proteomes" id="UP001396334"/>
    </source>
</evidence>
<evidence type="ECO:0000313" key="1">
    <source>
        <dbReference type="EMBL" id="KAK9015479.1"/>
    </source>
</evidence>
<comment type="caution">
    <text evidence="1">The sequence shown here is derived from an EMBL/GenBank/DDBJ whole genome shotgun (WGS) entry which is preliminary data.</text>
</comment>
<name>A0ABR2RRJ3_9ROSI</name>
<protein>
    <submittedName>
        <fullName evidence="1">Uncharacterized protein</fullName>
    </submittedName>
</protein>
<dbReference type="Proteomes" id="UP001396334">
    <property type="component" value="Unassembled WGS sequence"/>
</dbReference>
<organism evidence="1 2">
    <name type="scientific">Hibiscus sabdariffa</name>
    <name type="common">roselle</name>
    <dbReference type="NCBI Taxonomy" id="183260"/>
    <lineage>
        <taxon>Eukaryota</taxon>
        <taxon>Viridiplantae</taxon>
        <taxon>Streptophyta</taxon>
        <taxon>Embryophyta</taxon>
        <taxon>Tracheophyta</taxon>
        <taxon>Spermatophyta</taxon>
        <taxon>Magnoliopsida</taxon>
        <taxon>eudicotyledons</taxon>
        <taxon>Gunneridae</taxon>
        <taxon>Pentapetalae</taxon>
        <taxon>rosids</taxon>
        <taxon>malvids</taxon>
        <taxon>Malvales</taxon>
        <taxon>Malvaceae</taxon>
        <taxon>Malvoideae</taxon>
        <taxon>Hibiscus</taxon>
    </lineage>
</organism>
<proteinExistence type="predicted"/>
<dbReference type="EMBL" id="JBBPBN010000021">
    <property type="protein sequence ID" value="KAK9015479.1"/>
    <property type="molecule type" value="Genomic_DNA"/>
</dbReference>
<keyword evidence="2" id="KW-1185">Reference proteome</keyword>
<gene>
    <name evidence="1" type="ORF">V6N11_006585</name>
</gene>
<sequence length="71" mass="8203">MLSYESMAFSELGDLADLEFCRSESGKEIDCVTLSSLLFCNLHCFSLSFPFLNSSFARFELNKLHLKWRIN</sequence>
<accession>A0ABR2RRJ3</accession>